<protein>
    <submittedName>
        <fullName evidence="7">Rieske 2Fe-2S domain-containing protein</fullName>
    </submittedName>
</protein>
<evidence type="ECO:0000259" key="5">
    <source>
        <dbReference type="PROSITE" id="PS51296"/>
    </source>
</evidence>
<feature type="domain" description="Rieske" evidence="5">
    <location>
        <begin position="4"/>
        <end position="100"/>
    </location>
</feature>
<keyword evidence="2" id="KW-0479">Metal-binding</keyword>
<organism evidence="6 7">
    <name type="scientific">Derxia gummosa DSM 723</name>
    <dbReference type="NCBI Taxonomy" id="1121388"/>
    <lineage>
        <taxon>Bacteria</taxon>
        <taxon>Pseudomonadati</taxon>
        <taxon>Pseudomonadota</taxon>
        <taxon>Betaproteobacteria</taxon>
        <taxon>Burkholderiales</taxon>
        <taxon>Alcaligenaceae</taxon>
        <taxon>Derxia</taxon>
    </lineage>
</organism>
<keyword evidence="6" id="KW-1185">Reference proteome</keyword>
<keyword evidence="3" id="KW-0408">Iron</keyword>
<keyword evidence="1" id="KW-0001">2Fe-2S</keyword>
<dbReference type="Pfam" id="PF00355">
    <property type="entry name" value="Rieske"/>
    <property type="match status" value="1"/>
</dbReference>
<dbReference type="SUPFAM" id="SSF50022">
    <property type="entry name" value="ISP domain"/>
    <property type="match status" value="1"/>
</dbReference>
<dbReference type="InterPro" id="IPR036922">
    <property type="entry name" value="Rieske_2Fe-2S_sf"/>
</dbReference>
<evidence type="ECO:0000256" key="4">
    <source>
        <dbReference type="ARBA" id="ARBA00023014"/>
    </source>
</evidence>
<dbReference type="AlphaFoldDB" id="A0A8B6X7U4"/>
<evidence type="ECO:0000256" key="3">
    <source>
        <dbReference type="ARBA" id="ARBA00023004"/>
    </source>
</evidence>
<reference evidence="7" key="1">
    <citation type="journal article" date="1991" name="Proc. Natl. Acad. Sci. U.S.A.">
        <title>Functional analysis in yeast of cDNA coding for the mitochondrial Rieske iron-sulfur protein of higher plants.</title>
        <authorList>
            <person name="Huang J.T."/>
            <person name="Struck F."/>
            <person name="Matzinger D.F."/>
            <person name="Levings C.S. 3rd."/>
        </authorList>
    </citation>
    <scope>NUCLEOTIDE SEQUENCE</scope>
</reference>
<accession>A0A8B6X7U4</accession>
<name>A0A8B6X7U4_9BURK</name>
<dbReference type="Gene3D" id="2.102.10.10">
    <property type="entry name" value="Rieske [2Fe-2S] iron-sulphur domain"/>
    <property type="match status" value="1"/>
</dbReference>
<reference evidence="7" key="5">
    <citation type="submission" date="2025-08" db="UniProtKB">
        <authorList>
            <consortium name="RefSeq"/>
        </authorList>
    </citation>
    <scope>IDENTIFICATION</scope>
</reference>
<evidence type="ECO:0000256" key="2">
    <source>
        <dbReference type="ARBA" id="ARBA00022723"/>
    </source>
</evidence>
<dbReference type="GO" id="GO:0046872">
    <property type="term" value="F:metal ion binding"/>
    <property type="evidence" value="ECO:0007669"/>
    <property type="project" value="UniProtKB-KW"/>
</dbReference>
<dbReference type="PROSITE" id="PS51296">
    <property type="entry name" value="RIESKE"/>
    <property type="match status" value="1"/>
</dbReference>
<reference evidence="7" key="4">
    <citation type="journal article" date="2010" name="J. Biol. Inorg. Chem.">
        <title>Role of a novel disulfide bridge within the all-beta fold of soluble Rieske proteins.</title>
        <authorList>
            <person name="Botelho H.M."/>
            <person name="Leal S.S."/>
            <person name="Veith A."/>
            <person name="Prosinecki V."/>
            <person name="Bauer C."/>
            <person name="Frohlich R."/>
            <person name="Kletzin A."/>
            <person name="Gomes C.M."/>
        </authorList>
    </citation>
    <scope>NUCLEOTIDE SEQUENCE</scope>
</reference>
<dbReference type="OrthoDB" id="9769355at2"/>
<dbReference type="GO" id="GO:0051537">
    <property type="term" value="F:2 iron, 2 sulfur cluster binding"/>
    <property type="evidence" value="ECO:0007669"/>
    <property type="project" value="UniProtKB-KW"/>
</dbReference>
<proteinExistence type="predicted"/>
<reference evidence="7" key="3">
    <citation type="journal article" date="1996" name="Structure">
        <title>Structure of a water soluble fragment of the 'Rieske' iron-sulfur protein of the bovine heart mitochondrial cytochrome bc1 complex determined by MAD phasing at 1.5-A resolution.</title>
        <authorList>
            <person name="Iwata S."/>
            <person name="Saynovits M."/>
            <person name="Link T.A."/>
            <person name="Michel H."/>
        </authorList>
    </citation>
    <scope>NUCLEOTIDE SEQUENCE</scope>
</reference>
<keyword evidence="4" id="KW-0411">Iron-sulfur</keyword>
<dbReference type="RefSeq" id="WP_028312994.1">
    <property type="nucleotide sequence ID" value="NZ_KI519499.1"/>
</dbReference>
<evidence type="ECO:0000313" key="6">
    <source>
        <dbReference type="Proteomes" id="UP000675920"/>
    </source>
</evidence>
<evidence type="ECO:0000256" key="1">
    <source>
        <dbReference type="ARBA" id="ARBA00022714"/>
    </source>
</evidence>
<sequence>MPFQTLCKQRYIAEGETVPFAVDGREVIVMWPDGGQPRAYEAVCPHDRQSLVNNSDFNGRILICTVHGWVFDGRDGNGLDPQGCKLTEFPIRMTGDGMVEIDVDTEL</sequence>
<reference evidence="7" key="2">
    <citation type="journal article" date="1993" name="J. Biol. Chem.">
        <title>The mitochondrial targeting presequence of the Rieske iron-sulfur protein is processed in a single step after insertion into the cytochrome bc1 complex in mammals and retained as a subunit in the complex.</title>
        <authorList>
            <person name="Brandt U."/>
            <person name="Yu L."/>
            <person name="Yu C.A."/>
            <person name="Trumpower B.L."/>
        </authorList>
    </citation>
    <scope>NUCLEOTIDE SEQUENCE</scope>
</reference>
<dbReference type="InterPro" id="IPR017941">
    <property type="entry name" value="Rieske_2Fe-2S"/>
</dbReference>
<evidence type="ECO:0000313" key="7">
    <source>
        <dbReference type="RefSeq" id="WP_028312994.1"/>
    </source>
</evidence>
<dbReference type="Proteomes" id="UP000675920">
    <property type="component" value="Unplaced"/>
</dbReference>